<proteinExistence type="predicted"/>
<comment type="caution">
    <text evidence="1">The sequence shown here is derived from an EMBL/GenBank/DDBJ whole genome shotgun (WGS) entry which is preliminary data.</text>
</comment>
<sequence length="119" mass="12934">MRPVLARGAADVVAPPKDRREGDFGAAKRSSGWRIFGLWRVSLSEATAFLVEVPTDGVLARLISTVKEGVVLWRTQITRKVVVVAVSAEAVPLRDPRAVSPLPTLGIIKDFKQIKTTAM</sequence>
<name>A0A512C5D1_9HYPH</name>
<dbReference type="AlphaFoldDB" id="A0A512C5D1"/>
<gene>
    <name evidence="1" type="ORF">MAE02_71290</name>
</gene>
<evidence type="ECO:0000313" key="2">
    <source>
        <dbReference type="Proteomes" id="UP000321085"/>
    </source>
</evidence>
<reference evidence="1 2" key="1">
    <citation type="submission" date="2019-07" db="EMBL/GenBank/DDBJ databases">
        <title>Whole genome shotgun sequence of Microvirga aerophila NBRC 106136.</title>
        <authorList>
            <person name="Hosoyama A."/>
            <person name="Uohara A."/>
            <person name="Ohji S."/>
            <person name="Ichikawa N."/>
        </authorList>
    </citation>
    <scope>NUCLEOTIDE SEQUENCE [LARGE SCALE GENOMIC DNA]</scope>
    <source>
        <strain evidence="1 2">NBRC 106136</strain>
    </source>
</reference>
<dbReference type="Proteomes" id="UP000321085">
    <property type="component" value="Unassembled WGS sequence"/>
</dbReference>
<accession>A0A512C5D1</accession>
<evidence type="ECO:0000313" key="1">
    <source>
        <dbReference type="EMBL" id="GEO19433.1"/>
    </source>
</evidence>
<organism evidence="1 2">
    <name type="scientific">Microvirga aerophila</name>
    <dbReference type="NCBI Taxonomy" id="670291"/>
    <lineage>
        <taxon>Bacteria</taxon>
        <taxon>Pseudomonadati</taxon>
        <taxon>Pseudomonadota</taxon>
        <taxon>Alphaproteobacteria</taxon>
        <taxon>Hyphomicrobiales</taxon>
        <taxon>Methylobacteriaceae</taxon>
        <taxon>Microvirga</taxon>
    </lineage>
</organism>
<dbReference type="EMBL" id="BJYU01000534">
    <property type="protein sequence ID" value="GEO19433.1"/>
    <property type="molecule type" value="Genomic_DNA"/>
</dbReference>
<protein>
    <submittedName>
        <fullName evidence="1">Uncharacterized protein</fullName>
    </submittedName>
</protein>
<keyword evidence="2" id="KW-1185">Reference proteome</keyword>